<evidence type="ECO:0000259" key="12">
    <source>
        <dbReference type="PROSITE" id="PS50939"/>
    </source>
</evidence>
<feature type="transmembrane region" description="Helical" evidence="11">
    <location>
        <begin position="129"/>
        <end position="151"/>
    </location>
</feature>
<evidence type="ECO:0000256" key="11">
    <source>
        <dbReference type="SAM" id="Phobius"/>
    </source>
</evidence>
<evidence type="ECO:0000256" key="2">
    <source>
        <dbReference type="ARBA" id="ARBA00004141"/>
    </source>
</evidence>
<dbReference type="InterPro" id="IPR006593">
    <property type="entry name" value="Cyt_b561/ferric_Rdtase_TM"/>
</dbReference>
<dbReference type="EMBL" id="CAXLJM020000045">
    <property type="protein sequence ID" value="CAL8110480.1"/>
    <property type="molecule type" value="Genomic_DNA"/>
</dbReference>
<evidence type="ECO:0000256" key="6">
    <source>
        <dbReference type="ARBA" id="ARBA00022723"/>
    </source>
</evidence>
<feature type="domain" description="Cytochrome b561" evidence="12">
    <location>
        <begin position="23"/>
        <end position="227"/>
    </location>
</feature>
<evidence type="ECO:0000256" key="8">
    <source>
        <dbReference type="ARBA" id="ARBA00022989"/>
    </source>
</evidence>
<evidence type="ECO:0000256" key="5">
    <source>
        <dbReference type="ARBA" id="ARBA00022692"/>
    </source>
</evidence>
<dbReference type="Gene3D" id="1.20.120.1770">
    <property type="match status" value="1"/>
</dbReference>
<feature type="transmembrane region" description="Helical" evidence="11">
    <location>
        <begin position="172"/>
        <end position="191"/>
    </location>
</feature>
<keyword evidence="6" id="KW-0479">Metal-binding</keyword>
<dbReference type="PROSITE" id="PS50939">
    <property type="entry name" value="CYTOCHROME_B561"/>
    <property type="match status" value="1"/>
</dbReference>
<evidence type="ECO:0000256" key="3">
    <source>
        <dbReference type="ARBA" id="ARBA00022448"/>
    </source>
</evidence>
<feature type="transmembrane region" description="Helical" evidence="11">
    <location>
        <begin position="91"/>
        <end position="109"/>
    </location>
</feature>
<dbReference type="Pfam" id="PF03188">
    <property type="entry name" value="Cytochrom_B561"/>
    <property type="match status" value="1"/>
</dbReference>
<keyword evidence="5 11" id="KW-0812">Transmembrane</keyword>
<dbReference type="Proteomes" id="UP001642540">
    <property type="component" value="Unassembled WGS sequence"/>
</dbReference>
<evidence type="ECO:0000256" key="9">
    <source>
        <dbReference type="ARBA" id="ARBA00023004"/>
    </source>
</evidence>
<evidence type="ECO:0000256" key="7">
    <source>
        <dbReference type="ARBA" id="ARBA00022982"/>
    </source>
</evidence>
<evidence type="ECO:0000256" key="1">
    <source>
        <dbReference type="ARBA" id="ARBA00001970"/>
    </source>
</evidence>
<dbReference type="SMART" id="SM00665">
    <property type="entry name" value="B561"/>
    <property type="match status" value="1"/>
</dbReference>
<keyword evidence="9" id="KW-0408">Iron</keyword>
<feature type="transmembrane region" description="Helical" evidence="11">
    <location>
        <begin position="60"/>
        <end position="79"/>
    </location>
</feature>
<keyword evidence="8 11" id="KW-1133">Transmembrane helix</keyword>
<protein>
    <recommendedName>
        <fullName evidence="12">Cytochrome b561 domain-containing protein</fullName>
    </recommendedName>
</protein>
<proteinExistence type="predicted"/>
<keyword evidence="7" id="KW-0249">Electron transport</keyword>
<feature type="transmembrane region" description="Helical" evidence="11">
    <location>
        <begin position="21"/>
        <end position="40"/>
    </location>
</feature>
<evidence type="ECO:0000313" key="14">
    <source>
        <dbReference type="Proteomes" id="UP001642540"/>
    </source>
</evidence>
<evidence type="ECO:0000256" key="10">
    <source>
        <dbReference type="ARBA" id="ARBA00023136"/>
    </source>
</evidence>
<organism evidence="13 14">
    <name type="scientific">Orchesella dallaii</name>
    <dbReference type="NCBI Taxonomy" id="48710"/>
    <lineage>
        <taxon>Eukaryota</taxon>
        <taxon>Metazoa</taxon>
        <taxon>Ecdysozoa</taxon>
        <taxon>Arthropoda</taxon>
        <taxon>Hexapoda</taxon>
        <taxon>Collembola</taxon>
        <taxon>Entomobryomorpha</taxon>
        <taxon>Entomobryoidea</taxon>
        <taxon>Orchesellidae</taxon>
        <taxon>Orchesellinae</taxon>
        <taxon>Orchesella</taxon>
    </lineage>
</organism>
<dbReference type="InterPro" id="IPR043205">
    <property type="entry name" value="CYB561/CYBRD1-like"/>
</dbReference>
<keyword evidence="4" id="KW-0349">Heme</keyword>
<dbReference type="PANTHER" id="PTHR10106:SF0">
    <property type="entry name" value="LD36721P"/>
    <property type="match status" value="1"/>
</dbReference>
<evidence type="ECO:0000313" key="13">
    <source>
        <dbReference type="EMBL" id="CAL8110480.1"/>
    </source>
</evidence>
<comment type="subcellular location">
    <subcellularLocation>
        <location evidence="2">Membrane</location>
        <topology evidence="2">Multi-pass membrane protein</topology>
    </subcellularLocation>
</comment>
<reference evidence="13 14" key="1">
    <citation type="submission" date="2024-08" db="EMBL/GenBank/DDBJ databases">
        <authorList>
            <person name="Cucini C."/>
            <person name="Frati F."/>
        </authorList>
    </citation>
    <scope>NUCLEOTIDE SEQUENCE [LARGE SCALE GENOMIC DNA]</scope>
</reference>
<keyword evidence="3" id="KW-0813">Transport</keyword>
<gene>
    <name evidence="13" type="ORF">ODALV1_LOCUS14286</name>
</gene>
<keyword evidence="14" id="KW-1185">Reference proteome</keyword>
<comment type="cofactor">
    <cofactor evidence="1">
        <name>heme b</name>
        <dbReference type="ChEBI" id="CHEBI:60344"/>
    </cofactor>
</comment>
<evidence type="ECO:0000256" key="4">
    <source>
        <dbReference type="ARBA" id="ARBA00022617"/>
    </source>
</evidence>
<keyword evidence="10 11" id="KW-0472">Membrane</keyword>
<dbReference type="PANTHER" id="PTHR10106">
    <property type="entry name" value="CYTOCHROME B561-RELATED"/>
    <property type="match status" value="1"/>
</dbReference>
<comment type="caution">
    <text evidence="13">The sequence shown here is derived from an EMBL/GenBank/DDBJ whole genome shotgun (WGS) entry which is preliminary data.</text>
</comment>
<accession>A0ABP1QVK2</accession>
<feature type="transmembrane region" description="Helical" evidence="11">
    <location>
        <begin position="203"/>
        <end position="227"/>
    </location>
</feature>
<sequence length="250" mass="27904">MGSEEDPRDYDFSRKMFKTGFVVAAVSGILMWLLMFVWVFGFTGGVSWGTDSKTEINLHVILMTVFMVYLQGHGAIIFRTLPSRPKIQVKLIHAGFHLSTVIAVSIGLWSAVRAHDMKGQPHFFTLHSWIGIIAIVLFYGQFLAGFFIFLLPYAPMRLRNFALPYHKFMGPLIFLTSCTAAATGMMMKALGALSGGLYEQRTAAGVTINFAALFLLIFCLTVTYLVLEPRFKRRPRPEGEMLLSDSGGSQ</sequence>
<name>A0ABP1QVK2_9HEXA</name>